<reference evidence="2 3" key="1">
    <citation type="submission" date="2021-03" db="EMBL/GenBank/DDBJ databases">
        <title>Enterococcal diversity collection.</title>
        <authorList>
            <person name="Gilmore M.S."/>
            <person name="Schwartzman J."/>
            <person name="Van Tyne D."/>
            <person name="Martin M."/>
            <person name="Earl A.M."/>
            <person name="Manson A.L."/>
            <person name="Straub T."/>
            <person name="Salamzade R."/>
            <person name="Saavedra J."/>
            <person name="Lebreton F."/>
            <person name="Prichula J."/>
            <person name="Schaufler K."/>
            <person name="Gaca A."/>
            <person name="Sgardioli B."/>
            <person name="Wagenaar J."/>
            <person name="Strong T."/>
        </authorList>
    </citation>
    <scope>NUCLEOTIDE SEQUENCE [LARGE SCALE GENOMIC DNA]</scope>
    <source>
        <strain evidence="2 3">MSG2901</strain>
    </source>
</reference>
<gene>
    <name evidence="2" type="ORF">JZO71_10485</name>
</gene>
<name>A0ABS3I262_9ENTE</name>
<keyword evidence="1" id="KW-0472">Membrane</keyword>
<protein>
    <recommendedName>
        <fullName evidence="4">Glycosyltransferase RgtA/B/C/D-like domain-containing protein</fullName>
    </recommendedName>
</protein>
<dbReference type="Proteomes" id="UP000664832">
    <property type="component" value="Unassembled WGS sequence"/>
</dbReference>
<feature type="transmembrane region" description="Helical" evidence="1">
    <location>
        <begin position="118"/>
        <end position="136"/>
    </location>
</feature>
<keyword evidence="1" id="KW-1133">Transmembrane helix</keyword>
<dbReference type="RefSeq" id="WP_206899443.1">
    <property type="nucleotide sequence ID" value="NZ_JAFLWI010000016.1"/>
</dbReference>
<keyword evidence="3" id="KW-1185">Reference proteome</keyword>
<feature type="transmembrane region" description="Helical" evidence="1">
    <location>
        <begin position="193"/>
        <end position="226"/>
    </location>
</feature>
<accession>A0ABS3I262</accession>
<keyword evidence="1" id="KW-0812">Transmembrane</keyword>
<organism evidence="2 3">
    <name type="scientific">Candidatus Enterococcus courvalinii</name>
    <dbReference type="NCBI Taxonomy" id="2815329"/>
    <lineage>
        <taxon>Bacteria</taxon>
        <taxon>Bacillati</taxon>
        <taxon>Bacillota</taxon>
        <taxon>Bacilli</taxon>
        <taxon>Lactobacillales</taxon>
        <taxon>Enterococcaceae</taxon>
        <taxon>Enterococcus</taxon>
    </lineage>
</organism>
<evidence type="ECO:0008006" key="4">
    <source>
        <dbReference type="Google" id="ProtNLM"/>
    </source>
</evidence>
<sequence length="392" mass="45071">MKVFKKTTIIFFLLILSYCLTLAVAYSIPDHFLSSHIDSSIKVFEKEGEYPAINSANETGTKLDNFTDKLMVKKSMKNHKLSLIENIMSINGYPRYWHGYQVFLRPLLAVMSLGSIRMIYASLLFLLIGIVSYFLIKRTDIYLGIAFLLSLAVANVSVFFFSMQFSNILILSLFALLLLLVKPKSFQEKSNILLYFFSIGSLANFFDLLTTPLISWGIPITVLFYLNSKDINRQDTSLGKKIGMFLSTGFFWSIGYGLTWLSKWIISSVILKQNVVRDAFNRILFRTEGSDKYPLQRLTMLKENFDLMYPKVVILLLATTCLVFLYLAYKNRTGHLPLQFVAVFLMIAITPYIWYSILANHSQIHRWFTYRTQIITTFAILSGFACLIPPKK</sequence>
<feature type="transmembrane region" description="Helical" evidence="1">
    <location>
        <begin position="367"/>
        <end position="388"/>
    </location>
</feature>
<feature type="transmembrane region" description="Helical" evidence="1">
    <location>
        <begin position="336"/>
        <end position="355"/>
    </location>
</feature>
<evidence type="ECO:0000313" key="2">
    <source>
        <dbReference type="EMBL" id="MBO0482751.1"/>
    </source>
</evidence>
<dbReference type="EMBL" id="JAFLWI010000016">
    <property type="protein sequence ID" value="MBO0482751.1"/>
    <property type="molecule type" value="Genomic_DNA"/>
</dbReference>
<feature type="transmembrane region" description="Helical" evidence="1">
    <location>
        <begin position="308"/>
        <end position="329"/>
    </location>
</feature>
<comment type="caution">
    <text evidence="2">The sequence shown here is derived from an EMBL/GenBank/DDBJ whole genome shotgun (WGS) entry which is preliminary data.</text>
</comment>
<proteinExistence type="predicted"/>
<evidence type="ECO:0000313" key="3">
    <source>
        <dbReference type="Proteomes" id="UP000664832"/>
    </source>
</evidence>
<feature type="transmembrane region" description="Helical" evidence="1">
    <location>
        <begin position="148"/>
        <end position="181"/>
    </location>
</feature>
<evidence type="ECO:0000256" key="1">
    <source>
        <dbReference type="SAM" id="Phobius"/>
    </source>
</evidence>